<evidence type="ECO:0000256" key="2">
    <source>
        <dbReference type="ARBA" id="ARBA00012150"/>
    </source>
</evidence>
<reference evidence="7 8" key="1">
    <citation type="submission" date="2022-10" db="EMBL/GenBank/DDBJ databases">
        <title>Chitinophaga nivalis PC15 sp. nov., isolated from Pyeongchang county, South Korea.</title>
        <authorList>
            <person name="Trinh H.N."/>
        </authorList>
    </citation>
    <scope>NUCLEOTIDE SEQUENCE [LARGE SCALE GENOMIC DNA]</scope>
    <source>
        <strain evidence="7 8">PC14</strain>
    </source>
</reference>
<evidence type="ECO:0000313" key="8">
    <source>
        <dbReference type="Proteomes" id="UP001207742"/>
    </source>
</evidence>
<comment type="similarity">
    <text evidence="1 5">Belongs to the acylphosphatase family.</text>
</comment>
<feature type="domain" description="Acylphosphatase-like" evidence="6">
    <location>
        <begin position="8"/>
        <end position="94"/>
    </location>
</feature>
<evidence type="ECO:0000259" key="6">
    <source>
        <dbReference type="PROSITE" id="PS51160"/>
    </source>
</evidence>
<keyword evidence="8" id="KW-1185">Reference proteome</keyword>
<evidence type="ECO:0000256" key="3">
    <source>
        <dbReference type="ARBA" id="ARBA00047645"/>
    </source>
</evidence>
<protein>
    <recommendedName>
        <fullName evidence="2 4">acylphosphatase</fullName>
        <ecNumber evidence="2 4">3.6.1.7</ecNumber>
    </recommendedName>
</protein>
<evidence type="ECO:0000256" key="4">
    <source>
        <dbReference type="PROSITE-ProRule" id="PRU00520"/>
    </source>
</evidence>
<proteinExistence type="inferred from homology"/>
<name>A0ABT3IPS1_9BACT</name>
<dbReference type="Proteomes" id="UP001207742">
    <property type="component" value="Unassembled WGS sequence"/>
</dbReference>
<organism evidence="7 8">
    <name type="scientific">Chitinophaga nivalis</name>
    <dbReference type="NCBI Taxonomy" id="2991709"/>
    <lineage>
        <taxon>Bacteria</taxon>
        <taxon>Pseudomonadati</taxon>
        <taxon>Bacteroidota</taxon>
        <taxon>Chitinophagia</taxon>
        <taxon>Chitinophagales</taxon>
        <taxon>Chitinophagaceae</taxon>
        <taxon>Chitinophaga</taxon>
    </lineage>
</organism>
<evidence type="ECO:0000313" key="7">
    <source>
        <dbReference type="EMBL" id="MCW3485970.1"/>
    </source>
</evidence>
<dbReference type="EMBL" id="JAPDNS010000002">
    <property type="protein sequence ID" value="MCW3485970.1"/>
    <property type="molecule type" value="Genomic_DNA"/>
</dbReference>
<evidence type="ECO:0000256" key="5">
    <source>
        <dbReference type="RuleBase" id="RU004168"/>
    </source>
</evidence>
<comment type="catalytic activity">
    <reaction evidence="3 4">
        <text>an acyl phosphate + H2O = a carboxylate + phosphate + H(+)</text>
        <dbReference type="Rhea" id="RHEA:14965"/>
        <dbReference type="ChEBI" id="CHEBI:15377"/>
        <dbReference type="ChEBI" id="CHEBI:15378"/>
        <dbReference type="ChEBI" id="CHEBI:29067"/>
        <dbReference type="ChEBI" id="CHEBI:43474"/>
        <dbReference type="ChEBI" id="CHEBI:59918"/>
        <dbReference type="EC" id="3.6.1.7"/>
    </reaction>
</comment>
<dbReference type="InterPro" id="IPR001792">
    <property type="entry name" value="Acylphosphatase-like_dom"/>
</dbReference>
<dbReference type="PANTHER" id="PTHR47268">
    <property type="entry name" value="ACYLPHOSPHATASE"/>
    <property type="match status" value="1"/>
</dbReference>
<dbReference type="InterPro" id="IPR036046">
    <property type="entry name" value="Acylphosphatase-like_dom_sf"/>
</dbReference>
<dbReference type="Gene3D" id="3.30.70.100">
    <property type="match status" value="1"/>
</dbReference>
<comment type="caution">
    <text evidence="7">The sequence shown here is derived from an EMBL/GenBank/DDBJ whole genome shotgun (WGS) entry which is preliminary data.</text>
</comment>
<sequence>MVARSIVHKEIIVRGRVQRVGFRANAKNIADMMGVAGVIKNLSDGSVWISAEATPLVMEDFLAWCKAGSPNAEVTALEITEGTVQHLTGFTILYV</sequence>
<dbReference type="Pfam" id="PF00708">
    <property type="entry name" value="Acylphosphatase"/>
    <property type="match status" value="1"/>
</dbReference>
<accession>A0ABT3IPS1</accession>
<gene>
    <name evidence="7" type="ORF">OL497_18855</name>
</gene>
<keyword evidence="4" id="KW-0378">Hydrolase</keyword>
<evidence type="ECO:0000256" key="1">
    <source>
        <dbReference type="ARBA" id="ARBA00005614"/>
    </source>
</evidence>
<dbReference type="SUPFAM" id="SSF54975">
    <property type="entry name" value="Acylphosphatase/BLUF domain-like"/>
    <property type="match status" value="1"/>
</dbReference>
<dbReference type="PANTHER" id="PTHR47268:SF4">
    <property type="entry name" value="ACYLPHOSPHATASE"/>
    <property type="match status" value="1"/>
</dbReference>
<dbReference type="PROSITE" id="PS51160">
    <property type="entry name" value="ACYLPHOSPHATASE_3"/>
    <property type="match status" value="1"/>
</dbReference>
<dbReference type="RefSeq" id="WP_264732787.1">
    <property type="nucleotide sequence ID" value="NZ_JAPDNR010000001.1"/>
</dbReference>
<feature type="active site" evidence="4">
    <location>
        <position position="41"/>
    </location>
</feature>
<dbReference type="InterPro" id="IPR020456">
    <property type="entry name" value="Acylphosphatase"/>
</dbReference>
<feature type="active site" evidence="4">
    <location>
        <position position="23"/>
    </location>
</feature>
<dbReference type="EC" id="3.6.1.7" evidence="2 4"/>